<feature type="compositionally biased region" description="Polar residues" evidence="1">
    <location>
        <begin position="177"/>
        <end position="186"/>
    </location>
</feature>
<gene>
    <name evidence="2" type="ORF">D9611_012019</name>
</gene>
<reference evidence="2 3" key="1">
    <citation type="journal article" date="2020" name="ISME J.">
        <title>Uncovering the hidden diversity of litter-decomposition mechanisms in mushroom-forming fungi.</title>
        <authorList>
            <person name="Floudas D."/>
            <person name="Bentzer J."/>
            <person name="Ahren D."/>
            <person name="Johansson T."/>
            <person name="Persson P."/>
            <person name="Tunlid A."/>
        </authorList>
    </citation>
    <scope>NUCLEOTIDE SEQUENCE [LARGE SCALE GENOMIC DNA]</scope>
    <source>
        <strain evidence="2 3">CBS 175.51</strain>
    </source>
</reference>
<protein>
    <submittedName>
        <fullName evidence="2">Uncharacterized protein</fullName>
    </submittedName>
</protein>
<feature type="region of interest" description="Disordered" evidence="1">
    <location>
        <begin position="469"/>
        <end position="506"/>
    </location>
</feature>
<sequence length="905" mass="97603">MGLGQCRVAGHELDSWYMMLASPLNGPSANSTIATMAMQAPGPSTPNRPIPGPSTLAGSSHALVHELNSTSAGGDVHAPVFNFNNLVYMDPSFLPSLVSRDRPPQAFLPSPQRFAIIRALARFLSWIGGPAARQELLTQSQAASDSTPAPSPHPVTSAHRADVSPESDIGAAPQSPPSSFSMSIQEDAQLSSLHEIPPASNSTPAPDPDLVTNAQKADAGTLESQIGAAPQCPPSPFGQSIQEDVQVSLLHEIEVQSVDWQWLRTPEVYVFRMLNAMKGLPCWEPSPQGRFAGPQGVIPGDVGTYGDADGFKKTFNIWKDDEAIRATASRCGISYHTPEGSETTCAQVWEKGDAVTQGPLSASTIFRSNSNKYIERFEFRCRSLAQGAILALPSPADRERLDDYTALHDHIIQYAELIYRHSNSLRRIGGGETLYIITGCIKSEDWGLAAINSTIPSDDVIKLEQLSGESMVPESSGEPQTYFSWTEKGPSSEARFGPKEKTGGKNQSLFLEGFKMDFSPEFRLRMKREFYSSSTKGSGGFDPSSGSPSDNSSAFPPGNSPSHHGPPTTGSSDGSSSGFRGGSDRQGEQRDAHGGDNPAPPQGGEGLAMGIHIQPFPNSSRATSCHPCDIINEALLELTNAPFAVSHDDDWCALVKKECLSSEDAPSNFPTIRVQNGVAFLVPKEVVQLPSPVATQAHKPIGCLPPRSLYAKRRSFTNKKTPKGYPAEMSRLISRNEIPWGQRWVPLEATPADLRPGTTTILDRDGSSYIVPIEDALSGREITPDNYADNRHFPEAHLSSGQMPLDAVGAGEDENDSRSDATLPFSSLWDSPLHPFPDRSFDFDSEMAWTPTSFDFDSEMAGTPTSLTLNQPQISPSFLRPSLSLNHSPSMPGIDSMSVMYEGPV</sequence>
<feature type="compositionally biased region" description="Polar residues" evidence="1">
    <location>
        <begin position="138"/>
        <end position="148"/>
    </location>
</feature>
<comment type="caution">
    <text evidence="2">The sequence shown here is derived from an EMBL/GenBank/DDBJ whole genome shotgun (WGS) entry which is preliminary data.</text>
</comment>
<feature type="region of interest" description="Disordered" evidence="1">
    <location>
        <begin position="138"/>
        <end position="186"/>
    </location>
</feature>
<keyword evidence="3" id="KW-1185">Reference proteome</keyword>
<accession>A0A8H5ES16</accession>
<dbReference type="AlphaFoldDB" id="A0A8H5ES16"/>
<dbReference type="OrthoDB" id="3222453at2759"/>
<feature type="compositionally biased region" description="Low complexity" evidence="1">
    <location>
        <begin position="541"/>
        <end position="578"/>
    </location>
</feature>
<dbReference type="EMBL" id="JAACJK010000230">
    <property type="protein sequence ID" value="KAF5310302.1"/>
    <property type="molecule type" value="Genomic_DNA"/>
</dbReference>
<feature type="region of interest" description="Disordered" evidence="1">
    <location>
        <begin position="532"/>
        <end position="615"/>
    </location>
</feature>
<evidence type="ECO:0000256" key="1">
    <source>
        <dbReference type="SAM" id="MobiDB-lite"/>
    </source>
</evidence>
<evidence type="ECO:0000313" key="3">
    <source>
        <dbReference type="Proteomes" id="UP000541558"/>
    </source>
</evidence>
<organism evidence="2 3">
    <name type="scientific">Ephemerocybe angulata</name>
    <dbReference type="NCBI Taxonomy" id="980116"/>
    <lineage>
        <taxon>Eukaryota</taxon>
        <taxon>Fungi</taxon>
        <taxon>Dikarya</taxon>
        <taxon>Basidiomycota</taxon>
        <taxon>Agaricomycotina</taxon>
        <taxon>Agaricomycetes</taxon>
        <taxon>Agaricomycetidae</taxon>
        <taxon>Agaricales</taxon>
        <taxon>Agaricineae</taxon>
        <taxon>Psathyrellaceae</taxon>
        <taxon>Ephemerocybe</taxon>
    </lineage>
</organism>
<name>A0A8H5ES16_9AGAR</name>
<dbReference type="Proteomes" id="UP000541558">
    <property type="component" value="Unassembled WGS sequence"/>
</dbReference>
<proteinExistence type="predicted"/>
<evidence type="ECO:0000313" key="2">
    <source>
        <dbReference type="EMBL" id="KAF5310302.1"/>
    </source>
</evidence>
<feature type="compositionally biased region" description="Basic and acidic residues" evidence="1">
    <location>
        <begin position="582"/>
        <end position="594"/>
    </location>
</feature>